<gene>
    <name evidence="1" type="ORF">SG0102_17760</name>
</gene>
<dbReference type="Pfam" id="PF13749">
    <property type="entry name" value="HATPase_c_4"/>
    <property type="match status" value="1"/>
</dbReference>
<evidence type="ECO:0000313" key="1">
    <source>
        <dbReference type="EMBL" id="BBH26842.1"/>
    </source>
</evidence>
<sequence>MEKGSIFDNALDDKEYEGNLIYLLKSGSEFIRNNSKVRFVKEAQYRVDKPDYAERAVTEALVNALIHRDYIVLDSEIHIDMFDDRVEITSPGGMFGGGSIQEYDIYSIRSMRRNP</sequence>
<organism evidence="1 2">
    <name type="scientific">Intestinibaculum porci</name>
    <dbReference type="NCBI Taxonomy" id="2487118"/>
    <lineage>
        <taxon>Bacteria</taxon>
        <taxon>Bacillati</taxon>
        <taxon>Bacillota</taxon>
        <taxon>Erysipelotrichia</taxon>
        <taxon>Erysipelotrichales</taxon>
        <taxon>Erysipelotrichaceae</taxon>
        <taxon>Intestinibaculum</taxon>
    </lineage>
</organism>
<dbReference type="PANTHER" id="PTHR30595">
    <property type="entry name" value="GLPR-RELATED TRANSCRIPTIONAL REPRESSOR"/>
    <property type="match status" value="1"/>
</dbReference>
<proteinExistence type="predicted"/>
<reference evidence="1 2" key="1">
    <citation type="submission" date="2018-11" db="EMBL/GenBank/DDBJ databases">
        <title>Novel Erysipelotrichaceae bacterium isolated from small intestine of a swine.</title>
        <authorList>
            <person name="Kim J.S."/>
            <person name="Choe H."/>
            <person name="Lee Y.R."/>
            <person name="Kim K.M."/>
            <person name="Park D.S."/>
        </authorList>
    </citation>
    <scope>NUCLEOTIDE SEQUENCE [LARGE SCALE GENOMIC DNA]</scope>
    <source>
        <strain evidence="1 2">SG0102</strain>
    </source>
</reference>
<dbReference type="PANTHER" id="PTHR30595:SF6">
    <property type="entry name" value="SCHLAFEN ALBA-2 DOMAIN-CONTAINING PROTEIN"/>
    <property type="match status" value="1"/>
</dbReference>
<accession>A0A3G9J8I1</accession>
<protein>
    <submittedName>
        <fullName evidence="1">Uncharacterized protein</fullName>
    </submittedName>
</protein>
<dbReference type="InterPro" id="IPR038475">
    <property type="entry name" value="RecG_C_sf"/>
</dbReference>
<dbReference type="InParanoid" id="A0A3G9J8I1"/>
<dbReference type="Proteomes" id="UP000268059">
    <property type="component" value="Chromosome"/>
</dbReference>
<dbReference type="EMBL" id="AP019309">
    <property type="protein sequence ID" value="BBH26842.1"/>
    <property type="molecule type" value="Genomic_DNA"/>
</dbReference>
<name>A0A3G9J8I1_9FIRM</name>
<keyword evidence="2" id="KW-1185">Reference proteome</keyword>
<dbReference type="Gene3D" id="3.30.565.60">
    <property type="match status" value="1"/>
</dbReference>
<dbReference type="AlphaFoldDB" id="A0A3G9J8I1"/>
<dbReference type="KEGG" id="ebm:SG0102_17760"/>
<evidence type="ECO:0000313" key="2">
    <source>
        <dbReference type="Proteomes" id="UP000268059"/>
    </source>
</evidence>